<keyword evidence="4" id="KW-1185">Reference proteome</keyword>
<dbReference type="InterPro" id="IPR044020">
    <property type="entry name" value="DUF5676"/>
</dbReference>
<feature type="transmembrane region" description="Helical" evidence="1">
    <location>
        <begin position="54"/>
        <end position="85"/>
    </location>
</feature>
<accession>A0AA49Q565</accession>
<reference evidence="2" key="1">
    <citation type="submission" date="2023-07" db="EMBL/GenBank/DDBJ databases">
        <authorList>
            <person name="Haufschild T."/>
            <person name="Kallscheuer N."/>
            <person name="Hammer J."/>
            <person name="Kohn T."/>
            <person name="Kabuu M."/>
            <person name="Jogler M."/>
            <person name="Wohfarth N."/>
            <person name="Heuer A."/>
            <person name="Rohde M."/>
            <person name="van Teeseling M.C.F."/>
            <person name="Jogler C."/>
        </authorList>
    </citation>
    <scope>NUCLEOTIDE SEQUENCE</scope>
    <source>
        <strain evidence="2">Strain 138</strain>
        <strain evidence="3">Strain 318</strain>
    </source>
</reference>
<evidence type="ECO:0000256" key="1">
    <source>
        <dbReference type="SAM" id="Phobius"/>
    </source>
</evidence>
<dbReference type="KEGG" id="pspc:Strain318_001195"/>
<evidence type="ECO:0000313" key="2">
    <source>
        <dbReference type="EMBL" id="WKW11925.1"/>
    </source>
</evidence>
<accession>A0AA49Q882</accession>
<dbReference type="EMBL" id="CP130612">
    <property type="protein sequence ID" value="WKW11925.1"/>
    <property type="molecule type" value="Genomic_DNA"/>
</dbReference>
<dbReference type="RefSeq" id="WP_291158201.1">
    <property type="nucleotide sequence ID" value="NZ_CP130612.1"/>
</dbReference>
<organism evidence="2">
    <name type="scientific">Pseudogemmatithrix spongiicola</name>
    <dbReference type="NCBI Taxonomy" id="3062599"/>
    <lineage>
        <taxon>Bacteria</taxon>
        <taxon>Pseudomonadati</taxon>
        <taxon>Gemmatimonadota</taxon>
        <taxon>Gemmatimonadia</taxon>
        <taxon>Gemmatimonadales</taxon>
        <taxon>Gemmatimonadaceae</taxon>
        <taxon>Pseudogemmatithrix</taxon>
    </lineage>
</organism>
<keyword evidence="1" id="KW-0812">Transmembrane</keyword>
<proteinExistence type="predicted"/>
<feature type="transmembrane region" description="Helical" evidence="1">
    <location>
        <begin position="12"/>
        <end position="34"/>
    </location>
</feature>
<dbReference type="Pfam" id="PF18926">
    <property type="entry name" value="DUF5676"/>
    <property type="match status" value="1"/>
</dbReference>
<keyword evidence="1" id="KW-0472">Membrane</keyword>
<keyword evidence="1" id="KW-1133">Transmembrane helix</keyword>
<name>A0AA49Q565_9BACT</name>
<dbReference type="Proteomes" id="UP001229955">
    <property type="component" value="Chromosome"/>
</dbReference>
<sequence>MPSESSSLNVRAFGLAAGIVAATLSAICGVALLLAPDSTWTLAGYLLHADLSMVAPVVSWVGLVVSVLGWGLIASGAFAAAAALYNRYVAPER</sequence>
<dbReference type="AlphaFoldDB" id="A0AA49Q565"/>
<dbReference type="EMBL" id="CP130613">
    <property type="protein sequence ID" value="WKW14835.1"/>
    <property type="molecule type" value="Genomic_DNA"/>
</dbReference>
<evidence type="ECO:0000313" key="4">
    <source>
        <dbReference type="Proteomes" id="UP001229955"/>
    </source>
</evidence>
<protein>
    <submittedName>
        <fullName evidence="2">DUF5676 family membrane protein</fullName>
    </submittedName>
</protein>
<evidence type="ECO:0000313" key="3">
    <source>
        <dbReference type="EMBL" id="WKW14835.1"/>
    </source>
</evidence>
<gene>
    <name evidence="2" type="ORF">Strain138_001195</name>
    <name evidence="3" type="ORF">Strain318_001195</name>
</gene>